<keyword evidence="1" id="KW-0233">DNA recombination</keyword>
<dbReference type="EC" id="5.6.2.3" evidence="1"/>
<accession>A0ABQ5J625</accession>
<dbReference type="Proteomes" id="UP001151760">
    <property type="component" value="Unassembled WGS sequence"/>
</dbReference>
<dbReference type="InterPro" id="IPR049163">
    <property type="entry name" value="Pif1-like_2B_dom"/>
</dbReference>
<keyword evidence="5" id="KW-1185">Reference proteome</keyword>
<feature type="domain" description="DNA helicase Pif1-like 2B" evidence="3">
    <location>
        <begin position="225"/>
        <end position="271"/>
    </location>
</feature>
<dbReference type="SUPFAM" id="SSF52540">
    <property type="entry name" value="P-loop containing nucleoside triphosphate hydrolases"/>
    <property type="match status" value="1"/>
</dbReference>
<keyword evidence="1" id="KW-0234">DNA repair</keyword>
<dbReference type="CDD" id="cd18809">
    <property type="entry name" value="SF1_C_RecD"/>
    <property type="match status" value="1"/>
</dbReference>
<keyword evidence="1" id="KW-0547">Nucleotide-binding</keyword>
<comment type="catalytic activity">
    <reaction evidence="1">
        <text>ATP + H2O = ADP + phosphate + H(+)</text>
        <dbReference type="Rhea" id="RHEA:13065"/>
        <dbReference type="ChEBI" id="CHEBI:15377"/>
        <dbReference type="ChEBI" id="CHEBI:15378"/>
        <dbReference type="ChEBI" id="CHEBI:30616"/>
        <dbReference type="ChEBI" id="CHEBI:43474"/>
        <dbReference type="ChEBI" id="CHEBI:456216"/>
        <dbReference type="EC" id="5.6.2.3"/>
    </reaction>
</comment>
<dbReference type="PANTHER" id="PTHR10492">
    <property type="match status" value="1"/>
</dbReference>
<dbReference type="Pfam" id="PF21530">
    <property type="entry name" value="Pif1_2B_dom"/>
    <property type="match status" value="1"/>
</dbReference>
<protein>
    <recommendedName>
        <fullName evidence="1">ATP-dependent DNA helicase</fullName>
        <ecNumber evidence="1">5.6.2.3</ecNumber>
    </recommendedName>
</protein>
<evidence type="ECO:0000259" key="3">
    <source>
        <dbReference type="Pfam" id="PF21530"/>
    </source>
</evidence>
<dbReference type="GO" id="GO:0004386">
    <property type="term" value="F:helicase activity"/>
    <property type="evidence" value="ECO:0007669"/>
    <property type="project" value="UniProtKB-KW"/>
</dbReference>
<reference evidence="4" key="1">
    <citation type="journal article" date="2022" name="Int. J. Mol. Sci.">
        <title>Draft Genome of Tanacetum Coccineum: Genomic Comparison of Closely Related Tanacetum-Family Plants.</title>
        <authorList>
            <person name="Yamashiro T."/>
            <person name="Shiraishi A."/>
            <person name="Nakayama K."/>
            <person name="Satake H."/>
        </authorList>
    </citation>
    <scope>NUCLEOTIDE SEQUENCE</scope>
</reference>
<sequence length="499" mass="55977">MAALINETSLIIWDESPMNDRRCFETLDRTLRDVLDEPNRIFGGKSVMLGGDFRQTLPVKKAATRDETIQSSVAKSYLWPHFKVHYLTENMRLNNENLSDVDRQRMSSFAQWLLDIGNGQIGTPDDSDPENTSWIDIPDEYCIPNDDQGIAQLIKFIYDDDTLQHPSAAKLQDKAIICPKNDMVDTINAKILSLLSTTTRVYISHDDAVPHGHDGGEVELLYPKEYLNTLTFAGLPPHRLELKIGTPVMLLRNINIAGGLCNGTRLIVTQLLPKVIEARIITGTRVSQKVFLPRIPLTTRDPRTPFVFKRKQFPVKICYAMTINKAQGQSLKKIGVYLSEPVFSHGQLYVALSRATTPDGLKILIDSQHTKSPTATKNIVYKSFLLELDSQQVNFVLYALIVNFLPNYYVPYRTMAATGDPNRMAEAKGKMIAIEQDVTTVANLRPTHYNRTIECYVVSKDGSNINKSLSISSATSRSSMPNQVSRSKAVAVNFNSRIP</sequence>
<evidence type="ECO:0000259" key="2">
    <source>
        <dbReference type="Pfam" id="PF05970"/>
    </source>
</evidence>
<evidence type="ECO:0000313" key="4">
    <source>
        <dbReference type="EMBL" id="GJU06644.1"/>
    </source>
</evidence>
<organism evidence="4 5">
    <name type="scientific">Tanacetum coccineum</name>
    <dbReference type="NCBI Taxonomy" id="301880"/>
    <lineage>
        <taxon>Eukaryota</taxon>
        <taxon>Viridiplantae</taxon>
        <taxon>Streptophyta</taxon>
        <taxon>Embryophyta</taxon>
        <taxon>Tracheophyta</taxon>
        <taxon>Spermatophyta</taxon>
        <taxon>Magnoliopsida</taxon>
        <taxon>eudicotyledons</taxon>
        <taxon>Gunneridae</taxon>
        <taxon>Pentapetalae</taxon>
        <taxon>asterids</taxon>
        <taxon>campanulids</taxon>
        <taxon>Asterales</taxon>
        <taxon>Asteraceae</taxon>
        <taxon>Asteroideae</taxon>
        <taxon>Anthemideae</taxon>
        <taxon>Anthemidinae</taxon>
        <taxon>Tanacetum</taxon>
    </lineage>
</organism>
<dbReference type="InterPro" id="IPR027417">
    <property type="entry name" value="P-loop_NTPase"/>
</dbReference>
<name>A0ABQ5J625_9ASTR</name>
<keyword evidence="1" id="KW-0067">ATP-binding</keyword>
<evidence type="ECO:0000256" key="1">
    <source>
        <dbReference type="RuleBase" id="RU363044"/>
    </source>
</evidence>
<dbReference type="Pfam" id="PF05970">
    <property type="entry name" value="PIF1"/>
    <property type="match status" value="1"/>
</dbReference>
<dbReference type="Gene3D" id="3.40.50.300">
    <property type="entry name" value="P-loop containing nucleotide triphosphate hydrolases"/>
    <property type="match status" value="1"/>
</dbReference>
<comment type="cofactor">
    <cofactor evidence="1">
        <name>Mg(2+)</name>
        <dbReference type="ChEBI" id="CHEBI:18420"/>
    </cofactor>
</comment>
<keyword evidence="1 4" id="KW-0347">Helicase</keyword>
<keyword evidence="1" id="KW-0227">DNA damage</keyword>
<keyword evidence="1" id="KW-0378">Hydrolase</keyword>
<feature type="domain" description="DNA helicase Pif1-like DEAD-box helicase" evidence="2">
    <location>
        <begin position="2"/>
        <end position="125"/>
    </location>
</feature>
<dbReference type="EMBL" id="BQNB010021460">
    <property type="protein sequence ID" value="GJU06644.1"/>
    <property type="molecule type" value="Genomic_DNA"/>
</dbReference>
<dbReference type="InterPro" id="IPR010285">
    <property type="entry name" value="DNA_helicase_pif1-like_DEAD"/>
</dbReference>
<comment type="caution">
    <text evidence="4">The sequence shown here is derived from an EMBL/GenBank/DDBJ whole genome shotgun (WGS) entry which is preliminary data.</text>
</comment>
<evidence type="ECO:0000313" key="5">
    <source>
        <dbReference type="Proteomes" id="UP001151760"/>
    </source>
</evidence>
<reference evidence="4" key="2">
    <citation type="submission" date="2022-01" db="EMBL/GenBank/DDBJ databases">
        <authorList>
            <person name="Yamashiro T."/>
            <person name="Shiraishi A."/>
            <person name="Satake H."/>
            <person name="Nakayama K."/>
        </authorList>
    </citation>
    <scope>NUCLEOTIDE SEQUENCE</scope>
</reference>
<dbReference type="PANTHER" id="PTHR10492:SF96">
    <property type="entry name" value="ATP-DEPENDENT DNA HELICASE"/>
    <property type="match status" value="1"/>
</dbReference>
<proteinExistence type="inferred from homology"/>
<comment type="similarity">
    <text evidence="1">Belongs to the helicase family.</text>
</comment>
<gene>
    <name evidence="4" type="ORF">Tco_1123074</name>
</gene>